<evidence type="ECO:0000256" key="2">
    <source>
        <dbReference type="ARBA" id="ARBA00022723"/>
    </source>
</evidence>
<dbReference type="GO" id="GO:0008270">
    <property type="term" value="F:zinc ion binding"/>
    <property type="evidence" value="ECO:0007669"/>
    <property type="project" value="UniProtKB-KW"/>
</dbReference>
<dbReference type="Pfam" id="PF00320">
    <property type="entry name" value="GATA"/>
    <property type="match status" value="1"/>
</dbReference>
<dbReference type="GO" id="GO:0000978">
    <property type="term" value="F:RNA polymerase II cis-regulatory region sequence-specific DNA binding"/>
    <property type="evidence" value="ECO:0007669"/>
    <property type="project" value="TreeGrafter"/>
</dbReference>
<evidence type="ECO:0000313" key="8">
    <source>
        <dbReference type="EMBL" id="TBU05039.1"/>
    </source>
</evidence>
<feature type="domain" description="GATA-type" evidence="7">
    <location>
        <begin position="5"/>
        <end position="58"/>
    </location>
</feature>
<keyword evidence="9" id="KW-1185">Reference proteome</keyword>
<dbReference type="InterPro" id="IPR000679">
    <property type="entry name" value="Znf_GATA"/>
</dbReference>
<dbReference type="GO" id="GO:0045944">
    <property type="term" value="P:positive regulation of transcription by RNA polymerase II"/>
    <property type="evidence" value="ECO:0007669"/>
    <property type="project" value="TreeGrafter"/>
</dbReference>
<comment type="caution">
    <text evidence="8">The sequence shown here is derived from an EMBL/GenBank/DDBJ whole genome shotgun (WGS) entry which is preliminary data.</text>
</comment>
<accession>A0A4Q9LB52</accession>
<dbReference type="PROSITE" id="PS00344">
    <property type="entry name" value="GATA_ZN_FINGER_1"/>
    <property type="match status" value="1"/>
</dbReference>
<dbReference type="AlphaFoldDB" id="A0A4Q9LB52"/>
<reference evidence="8 9" key="1">
    <citation type="submission" date="2017-12" db="EMBL/GenBank/DDBJ databases">
        <authorList>
            <person name="Pombert J.-F."/>
            <person name="Haag K.L."/>
            <person name="Ebert D."/>
        </authorList>
    </citation>
    <scope>NUCLEOTIDE SEQUENCE [LARGE SCALE GENOMIC DNA]</scope>
    <source>
        <strain evidence="8">BE-OM-2</strain>
    </source>
</reference>
<dbReference type="PROSITE" id="PS50114">
    <property type="entry name" value="GATA_ZN_FINGER_2"/>
    <property type="match status" value="1"/>
</dbReference>
<dbReference type="VEuPathDB" id="MicrosporidiaDB:CWI39_1349p0010"/>
<dbReference type="InterPro" id="IPR039355">
    <property type="entry name" value="Transcription_factor_GATA"/>
</dbReference>
<sequence>MIEDKSQEISCSNCKTRVTPLWRRSNDGSYLCNACGLYYKIHKSNRPHELKTESFRHRQRTRRSTSPMEYCDRSVSSERECVYESEKRYRREDDNFYDTENRECVYENEKRYKREEECLFDKENRECVYDGEKRYKREEACLFDNDNREGTYDSEKKYRKEEEKHFYENRESNYDNQKKYRKEEEERNFTDTNLYFSRSKKSDRFFDKNFCDSKDFTGKKNDTVKKQNNEHLIESPLINPAIQKSMNPSLTLGNKKHNSNEYKYKSSNYSDDQDSHTEYHTKEYKDFNKEFTKEFTKEYIKDYSKGYLNDYTSKDYITPLDVSHTSLPLRISTTENITDDSYQYDRGLKRQCIDVIDRFTKINKGESVKYMKGGSKDYMNCGDENTFYGDNDWNKKEWNGKFSRRDMKRDEYIGEFSSRDRNKEDYISDKKRDDNKREDYISDWKRDDNKRDEYISDWKRDDNKREDYISDWKRDDNKRDEYISDWKRDDNKRDEYISDWKRDDNKREDYISDWKREDIQKDELERKNTKNNKFIGSVSRVEFEKSTACINDLYKRVNYDKEIEYLDVLNNEKSFSEEKEENEQYFDELEYLAASVLISFMKNK</sequence>
<protein>
    <recommendedName>
        <fullName evidence="7">GATA-type domain-containing protein</fullName>
    </recommendedName>
</protein>
<evidence type="ECO:0000256" key="4">
    <source>
        <dbReference type="ARBA" id="ARBA00022833"/>
    </source>
</evidence>
<dbReference type="CDD" id="cd00202">
    <property type="entry name" value="ZnF_GATA"/>
    <property type="match status" value="1"/>
</dbReference>
<dbReference type="PRINTS" id="PR00619">
    <property type="entry name" value="GATAZNFINGER"/>
</dbReference>
<dbReference type="PANTHER" id="PTHR10071:SF281">
    <property type="entry name" value="BOX A-BINDING FACTOR-RELATED"/>
    <property type="match status" value="1"/>
</dbReference>
<dbReference type="GO" id="GO:0000981">
    <property type="term" value="F:DNA-binding transcription factor activity, RNA polymerase II-specific"/>
    <property type="evidence" value="ECO:0007669"/>
    <property type="project" value="TreeGrafter"/>
</dbReference>
<organism evidence="8 9">
    <name type="scientific">Hamiltosporidium magnivora</name>
    <dbReference type="NCBI Taxonomy" id="148818"/>
    <lineage>
        <taxon>Eukaryota</taxon>
        <taxon>Fungi</taxon>
        <taxon>Fungi incertae sedis</taxon>
        <taxon>Microsporidia</taxon>
        <taxon>Dubosqiidae</taxon>
        <taxon>Hamiltosporidium</taxon>
    </lineage>
</organism>
<comment type="subcellular location">
    <subcellularLocation>
        <location evidence="1">Nucleus</location>
    </subcellularLocation>
</comment>
<dbReference type="GO" id="GO:0005634">
    <property type="term" value="C:nucleus"/>
    <property type="evidence" value="ECO:0007669"/>
    <property type="project" value="UniProtKB-SubCell"/>
</dbReference>
<dbReference type="VEuPathDB" id="MicrosporidiaDB:CWI36_0682p0020"/>
<evidence type="ECO:0000256" key="1">
    <source>
        <dbReference type="ARBA" id="ARBA00004123"/>
    </source>
</evidence>
<name>A0A4Q9LB52_9MICR</name>
<dbReference type="InterPro" id="IPR013088">
    <property type="entry name" value="Znf_NHR/GATA"/>
</dbReference>
<evidence type="ECO:0000313" key="9">
    <source>
        <dbReference type="Proteomes" id="UP000291404"/>
    </source>
</evidence>
<evidence type="ECO:0000259" key="7">
    <source>
        <dbReference type="PROSITE" id="PS50114"/>
    </source>
</evidence>
<keyword evidence="2" id="KW-0479">Metal-binding</keyword>
<dbReference type="SMART" id="SM00401">
    <property type="entry name" value="ZnF_GATA"/>
    <property type="match status" value="1"/>
</dbReference>
<proteinExistence type="predicted"/>
<keyword evidence="3 6" id="KW-0863">Zinc-finger</keyword>
<dbReference type="Gene3D" id="3.30.50.10">
    <property type="entry name" value="Erythroid Transcription Factor GATA-1, subunit A"/>
    <property type="match status" value="1"/>
</dbReference>
<evidence type="ECO:0000256" key="6">
    <source>
        <dbReference type="PROSITE-ProRule" id="PRU00094"/>
    </source>
</evidence>
<dbReference type="GO" id="GO:0000122">
    <property type="term" value="P:negative regulation of transcription by RNA polymerase II"/>
    <property type="evidence" value="ECO:0007669"/>
    <property type="project" value="TreeGrafter"/>
</dbReference>
<dbReference type="EMBL" id="PITI01000682">
    <property type="protein sequence ID" value="TBU05039.1"/>
    <property type="molecule type" value="Genomic_DNA"/>
</dbReference>
<dbReference type="PANTHER" id="PTHR10071">
    <property type="entry name" value="TRANSCRIPTION FACTOR GATA FAMILY MEMBER"/>
    <property type="match status" value="1"/>
</dbReference>
<evidence type="ECO:0000256" key="5">
    <source>
        <dbReference type="ARBA" id="ARBA00023242"/>
    </source>
</evidence>
<dbReference type="Proteomes" id="UP000291404">
    <property type="component" value="Unassembled WGS sequence"/>
</dbReference>
<keyword evidence="4" id="KW-0862">Zinc</keyword>
<gene>
    <name evidence="8" type="ORF">CWI36_0682p0020</name>
</gene>
<dbReference type="STRING" id="148818.A0A4Q9LB52"/>
<keyword evidence="5" id="KW-0539">Nucleus</keyword>
<dbReference type="SUPFAM" id="SSF57716">
    <property type="entry name" value="Glucocorticoid receptor-like (DNA-binding domain)"/>
    <property type="match status" value="1"/>
</dbReference>
<evidence type="ECO:0000256" key="3">
    <source>
        <dbReference type="ARBA" id="ARBA00022771"/>
    </source>
</evidence>